<feature type="compositionally biased region" description="Polar residues" evidence="7">
    <location>
        <begin position="159"/>
        <end position="169"/>
    </location>
</feature>
<feature type="region of interest" description="Disordered" evidence="7">
    <location>
        <begin position="29"/>
        <end position="75"/>
    </location>
</feature>
<comment type="caution">
    <text evidence="9">The sequence shown here is derived from an EMBL/GenBank/DDBJ whole genome shotgun (WGS) entry which is preliminary data.</text>
</comment>
<organism evidence="9 10">
    <name type="scientific">Penicillium salamii</name>
    <dbReference type="NCBI Taxonomy" id="1612424"/>
    <lineage>
        <taxon>Eukaryota</taxon>
        <taxon>Fungi</taxon>
        <taxon>Dikarya</taxon>
        <taxon>Ascomycota</taxon>
        <taxon>Pezizomycotina</taxon>
        <taxon>Eurotiomycetes</taxon>
        <taxon>Eurotiomycetidae</taxon>
        <taxon>Eurotiales</taxon>
        <taxon>Aspergillaceae</taxon>
        <taxon>Penicillium</taxon>
    </lineage>
</organism>
<feature type="region of interest" description="Disordered" evidence="7">
    <location>
        <begin position="135"/>
        <end position="178"/>
    </location>
</feature>
<dbReference type="OrthoDB" id="2505440at2759"/>
<dbReference type="GO" id="GO:0005634">
    <property type="term" value="C:nucleus"/>
    <property type="evidence" value="ECO:0007669"/>
    <property type="project" value="UniProtKB-SubCell"/>
</dbReference>
<dbReference type="SUPFAM" id="SSF54447">
    <property type="entry name" value="ssDNA-binding transcriptional regulator domain"/>
    <property type="match status" value="1"/>
</dbReference>
<evidence type="ECO:0000256" key="5">
    <source>
        <dbReference type="ARBA" id="ARBA00023163"/>
    </source>
</evidence>
<comment type="subcellular location">
    <subcellularLocation>
        <location evidence="1">Nucleus</location>
    </subcellularLocation>
</comment>
<feature type="domain" description="Transcriptional coactivator p15 (PC4) C-terminal" evidence="8">
    <location>
        <begin position="75"/>
        <end position="125"/>
    </location>
</feature>
<evidence type="ECO:0000256" key="7">
    <source>
        <dbReference type="SAM" id="MobiDB-lite"/>
    </source>
</evidence>
<dbReference type="InterPro" id="IPR003173">
    <property type="entry name" value="PC4_C"/>
</dbReference>
<gene>
    <name evidence="9" type="ORF">PSALAMII_LOCUS6130</name>
</gene>
<dbReference type="Proteomes" id="UP001152646">
    <property type="component" value="Unassembled WGS sequence"/>
</dbReference>
<sequence length="178" mass="19476">MKLRETETPDSAIPQVTCTRVTVALLTSQPSPFATPHLSTAKMTSRKRASESSPGPESKKAKVSGQTDSNGDRYWELSKMRRVTISSFRGKTQVNIREYYEKDGQQLPGKKGISMPIDQFSALVSLLPEIEGVLKQSGETIPRPSYSGESPSGHEESGNQSPTKQNIDATSDEDEGEE</sequence>
<evidence type="ECO:0000259" key="8">
    <source>
        <dbReference type="Pfam" id="PF02229"/>
    </source>
</evidence>
<comment type="similarity">
    <text evidence="2">Belongs to the transcriptional coactivator PC4 family.</text>
</comment>
<dbReference type="AlphaFoldDB" id="A0A9W4NLU5"/>
<evidence type="ECO:0000256" key="2">
    <source>
        <dbReference type="ARBA" id="ARBA00009001"/>
    </source>
</evidence>
<dbReference type="InterPro" id="IPR045125">
    <property type="entry name" value="Sub1/Tcp4-like"/>
</dbReference>
<reference evidence="9" key="1">
    <citation type="submission" date="2021-07" db="EMBL/GenBank/DDBJ databases">
        <authorList>
            <person name="Branca A.L. A."/>
        </authorList>
    </citation>
    <scope>NUCLEOTIDE SEQUENCE</scope>
</reference>
<dbReference type="GO" id="GO:0003677">
    <property type="term" value="F:DNA binding"/>
    <property type="evidence" value="ECO:0007669"/>
    <property type="project" value="UniProtKB-KW"/>
</dbReference>
<dbReference type="Gene3D" id="2.30.31.10">
    <property type="entry name" value="Transcriptional Coactivator Pc4, Chain A"/>
    <property type="match status" value="1"/>
</dbReference>
<dbReference type="GO" id="GO:0060261">
    <property type="term" value="P:positive regulation of transcription initiation by RNA polymerase II"/>
    <property type="evidence" value="ECO:0007669"/>
    <property type="project" value="InterPro"/>
</dbReference>
<evidence type="ECO:0000256" key="3">
    <source>
        <dbReference type="ARBA" id="ARBA00023015"/>
    </source>
</evidence>
<proteinExistence type="inferred from homology"/>
<protein>
    <recommendedName>
        <fullName evidence="8">Transcriptional coactivator p15 (PC4) C-terminal domain-containing protein</fullName>
    </recommendedName>
</protein>
<dbReference type="GO" id="GO:0003713">
    <property type="term" value="F:transcription coactivator activity"/>
    <property type="evidence" value="ECO:0007669"/>
    <property type="project" value="InterPro"/>
</dbReference>
<evidence type="ECO:0000313" key="9">
    <source>
        <dbReference type="EMBL" id="CAG8382042.1"/>
    </source>
</evidence>
<evidence type="ECO:0000313" key="10">
    <source>
        <dbReference type="Proteomes" id="UP001152646"/>
    </source>
</evidence>
<evidence type="ECO:0000256" key="4">
    <source>
        <dbReference type="ARBA" id="ARBA00023125"/>
    </source>
</evidence>
<accession>A0A9W4NLU5</accession>
<evidence type="ECO:0000256" key="6">
    <source>
        <dbReference type="ARBA" id="ARBA00023242"/>
    </source>
</evidence>
<name>A0A9W4NLU5_9EURO</name>
<feature type="compositionally biased region" description="Polar residues" evidence="7">
    <location>
        <begin position="29"/>
        <end position="43"/>
    </location>
</feature>
<dbReference type="EMBL" id="CAJVPA010000187">
    <property type="protein sequence ID" value="CAG8382042.1"/>
    <property type="molecule type" value="Genomic_DNA"/>
</dbReference>
<keyword evidence="4" id="KW-0238">DNA-binding</keyword>
<keyword evidence="6" id="KW-0539">Nucleus</keyword>
<dbReference type="InterPro" id="IPR009044">
    <property type="entry name" value="ssDNA-bd_transcriptional_reg"/>
</dbReference>
<dbReference type="PANTHER" id="PTHR13215">
    <property type="entry name" value="RNA POLYMERASE II TRANSCRIPTIONAL COACTIVATOR"/>
    <property type="match status" value="1"/>
</dbReference>
<keyword evidence="3" id="KW-0805">Transcription regulation</keyword>
<keyword evidence="5" id="KW-0804">Transcription</keyword>
<dbReference type="Pfam" id="PF02229">
    <property type="entry name" value="PC4"/>
    <property type="match status" value="1"/>
</dbReference>
<evidence type="ECO:0000256" key="1">
    <source>
        <dbReference type="ARBA" id="ARBA00004123"/>
    </source>
</evidence>